<gene>
    <name evidence="2" type="ORF">PYW07_009634</name>
</gene>
<dbReference type="InterPro" id="IPR005135">
    <property type="entry name" value="Endo/exonuclease/phosphatase"/>
</dbReference>
<dbReference type="AlphaFoldDB" id="A0AAD8DMG1"/>
<dbReference type="EMBL" id="JARGEI010000023">
    <property type="protein sequence ID" value="KAJ8710268.1"/>
    <property type="molecule type" value="Genomic_DNA"/>
</dbReference>
<evidence type="ECO:0000313" key="2">
    <source>
        <dbReference type="EMBL" id="KAJ8710268.1"/>
    </source>
</evidence>
<dbReference type="PANTHER" id="PTHR33273">
    <property type="entry name" value="DOMAIN-CONTAINING PROTEIN, PUTATIVE-RELATED"/>
    <property type="match status" value="1"/>
</dbReference>
<proteinExistence type="predicted"/>
<evidence type="ECO:0000313" key="3">
    <source>
        <dbReference type="Proteomes" id="UP001231518"/>
    </source>
</evidence>
<comment type="caution">
    <text evidence="2">The sequence shown here is derived from an EMBL/GenBank/DDBJ whole genome shotgun (WGS) entry which is preliminary data.</text>
</comment>
<dbReference type="Proteomes" id="UP001231518">
    <property type="component" value="Chromosome 23"/>
</dbReference>
<accession>A0AAD8DMG1</accession>
<keyword evidence="3" id="KW-1185">Reference proteome</keyword>
<dbReference type="Pfam" id="PF14529">
    <property type="entry name" value="Exo_endo_phos_2"/>
    <property type="match status" value="1"/>
</dbReference>
<dbReference type="Gene3D" id="3.60.10.10">
    <property type="entry name" value="Endonuclease/exonuclease/phosphatase"/>
    <property type="match status" value="1"/>
</dbReference>
<protein>
    <recommendedName>
        <fullName evidence="1">Endonuclease/exonuclease/phosphatase domain-containing protein</fullName>
    </recommendedName>
</protein>
<evidence type="ECO:0000259" key="1">
    <source>
        <dbReference type="Pfam" id="PF14529"/>
    </source>
</evidence>
<dbReference type="PANTHER" id="PTHR33273:SF4">
    <property type="entry name" value="ENDONUCLEASE_EXONUCLEASE_PHOSPHATASE DOMAIN-CONTAINING PROTEIN"/>
    <property type="match status" value="1"/>
</dbReference>
<organism evidence="2 3">
    <name type="scientific">Mythimna separata</name>
    <name type="common">Oriental armyworm</name>
    <name type="synonym">Pseudaletia separata</name>
    <dbReference type="NCBI Taxonomy" id="271217"/>
    <lineage>
        <taxon>Eukaryota</taxon>
        <taxon>Metazoa</taxon>
        <taxon>Ecdysozoa</taxon>
        <taxon>Arthropoda</taxon>
        <taxon>Hexapoda</taxon>
        <taxon>Insecta</taxon>
        <taxon>Pterygota</taxon>
        <taxon>Neoptera</taxon>
        <taxon>Endopterygota</taxon>
        <taxon>Lepidoptera</taxon>
        <taxon>Glossata</taxon>
        <taxon>Ditrysia</taxon>
        <taxon>Noctuoidea</taxon>
        <taxon>Noctuidae</taxon>
        <taxon>Noctuinae</taxon>
        <taxon>Hadenini</taxon>
        <taxon>Mythimna</taxon>
    </lineage>
</organism>
<sequence>MDPSQPLSKLRIAQYNIQSANSKKPLLIQFLKKQNIDICLLNETWFKDNSFRIPGYNIYNKNSNNAHNGVAILIKPYLKYKVLDTRFYEDIQIVALSLSTVHGSLTILCVYCPPSGGHIRINRLRNIINDLPKPIFVSGDFNAHHIAFGCLSTKSRGQDLFNIIDDLDLCILNDGSFTTVNYPRRNPSAIDVSFISASLASICEWSVHDDAMGSYHYPTITEISLCIDKYHINPPVDRFIYKKADWAKYKTISKTIFNDLAFKLYDPISTYNDFCSRLNTLKEMTIPKLTKPNNFISRPPAPWWNDICEKSVIASYDALKLYRNVPTMENYINYKKKRCTEEKNNLRTEKIRLG</sequence>
<reference evidence="2" key="1">
    <citation type="submission" date="2023-03" db="EMBL/GenBank/DDBJ databases">
        <title>Chromosome-level genomes of two armyworms, Mythimna separata and Mythimna loreyi, provide insights into the biosynthesis and reception of sex pheromones.</title>
        <authorList>
            <person name="Zhao H."/>
        </authorList>
    </citation>
    <scope>NUCLEOTIDE SEQUENCE</scope>
    <source>
        <strain evidence="2">BeijingLab</strain>
        <tissue evidence="2">Pupa</tissue>
    </source>
</reference>
<name>A0AAD8DMG1_MYTSE</name>
<dbReference type="GO" id="GO:0003824">
    <property type="term" value="F:catalytic activity"/>
    <property type="evidence" value="ECO:0007669"/>
    <property type="project" value="InterPro"/>
</dbReference>
<dbReference type="SUPFAM" id="SSF56219">
    <property type="entry name" value="DNase I-like"/>
    <property type="match status" value="1"/>
</dbReference>
<dbReference type="InterPro" id="IPR036691">
    <property type="entry name" value="Endo/exonu/phosph_ase_sf"/>
</dbReference>
<feature type="domain" description="Endonuclease/exonuclease/phosphatase" evidence="1">
    <location>
        <begin position="106"/>
        <end position="219"/>
    </location>
</feature>